<gene>
    <name evidence="6" type="ORF">SAMN05216352_104300</name>
</gene>
<evidence type="ECO:0000256" key="1">
    <source>
        <dbReference type="ARBA" id="ARBA00005187"/>
    </source>
</evidence>
<comment type="catalytic activity">
    <reaction evidence="4">
        <text>L-aspartate + L-glutamine + ATP + H2O = L-asparagine + L-glutamate + AMP + diphosphate + H(+)</text>
        <dbReference type="Rhea" id="RHEA:12228"/>
        <dbReference type="ChEBI" id="CHEBI:15377"/>
        <dbReference type="ChEBI" id="CHEBI:15378"/>
        <dbReference type="ChEBI" id="CHEBI:29985"/>
        <dbReference type="ChEBI" id="CHEBI:29991"/>
        <dbReference type="ChEBI" id="CHEBI:30616"/>
        <dbReference type="ChEBI" id="CHEBI:33019"/>
        <dbReference type="ChEBI" id="CHEBI:58048"/>
        <dbReference type="ChEBI" id="CHEBI:58359"/>
        <dbReference type="ChEBI" id="CHEBI:456215"/>
        <dbReference type="EC" id="6.3.5.4"/>
    </reaction>
</comment>
<evidence type="ECO:0000256" key="4">
    <source>
        <dbReference type="ARBA" id="ARBA00048741"/>
    </source>
</evidence>
<dbReference type="SUPFAM" id="SSF56235">
    <property type="entry name" value="N-terminal nucleophile aminohydrolases (Ntn hydrolases)"/>
    <property type="match status" value="1"/>
</dbReference>
<evidence type="ECO:0000313" key="6">
    <source>
        <dbReference type="EMBL" id="SDI07103.1"/>
    </source>
</evidence>
<evidence type="ECO:0000259" key="5">
    <source>
        <dbReference type="PROSITE" id="PS51278"/>
    </source>
</evidence>
<dbReference type="Proteomes" id="UP000199017">
    <property type="component" value="Unassembled WGS sequence"/>
</dbReference>
<keyword evidence="7" id="KW-1185">Reference proteome</keyword>
<dbReference type="GO" id="GO:0006529">
    <property type="term" value="P:asparagine biosynthetic process"/>
    <property type="evidence" value="ECO:0007669"/>
    <property type="project" value="UniProtKB-KW"/>
</dbReference>
<comment type="pathway">
    <text evidence="1">Amino-acid biosynthesis; L-asparagine biosynthesis; L-asparagine from L-aspartate (L-Gln route): step 1/1.</text>
</comment>
<reference evidence="6 7" key="1">
    <citation type="submission" date="2016-10" db="EMBL/GenBank/DDBJ databases">
        <authorList>
            <person name="de Groot N.N."/>
        </authorList>
    </citation>
    <scope>NUCLEOTIDE SEQUENCE [LARGE SCALE GENOMIC DNA]</scope>
    <source>
        <strain evidence="7">P4B,CCM 7963,CECT 7998,DSM 25260,IBRC-M 10614,KCTC 13821</strain>
    </source>
</reference>
<evidence type="ECO:0000256" key="2">
    <source>
        <dbReference type="ARBA" id="ARBA00012737"/>
    </source>
</evidence>
<dbReference type="EC" id="6.3.5.4" evidence="2"/>
<organism evidence="6 7">
    <name type="scientific">Alteribacillus bidgolensis</name>
    <dbReference type="NCBI Taxonomy" id="930129"/>
    <lineage>
        <taxon>Bacteria</taxon>
        <taxon>Bacillati</taxon>
        <taxon>Bacillota</taxon>
        <taxon>Bacilli</taxon>
        <taxon>Bacillales</taxon>
        <taxon>Bacillaceae</taxon>
        <taxon>Alteribacillus</taxon>
    </lineage>
</organism>
<dbReference type="InterPro" id="IPR017932">
    <property type="entry name" value="GATase_2_dom"/>
</dbReference>
<protein>
    <recommendedName>
        <fullName evidence="2">asparagine synthase (glutamine-hydrolyzing)</fullName>
        <ecNumber evidence="2">6.3.5.4</ecNumber>
    </recommendedName>
</protein>
<dbReference type="InterPro" id="IPR029055">
    <property type="entry name" value="Ntn_hydrolases_N"/>
</dbReference>
<dbReference type="EMBL" id="FNDU01000004">
    <property type="protein sequence ID" value="SDI07103.1"/>
    <property type="molecule type" value="Genomic_DNA"/>
</dbReference>
<dbReference type="STRING" id="930129.SAMN05216352_104300"/>
<dbReference type="Gene3D" id="3.60.20.10">
    <property type="entry name" value="Glutamine Phosphoribosylpyrophosphate, subunit 1, domain 1"/>
    <property type="match status" value="1"/>
</dbReference>
<dbReference type="GO" id="GO:0004066">
    <property type="term" value="F:asparagine synthase (glutamine-hydrolyzing) activity"/>
    <property type="evidence" value="ECO:0007669"/>
    <property type="project" value="UniProtKB-EC"/>
</dbReference>
<accession>A0A1G8HKF1</accession>
<evidence type="ECO:0000256" key="3">
    <source>
        <dbReference type="ARBA" id="ARBA00022888"/>
    </source>
</evidence>
<dbReference type="AlphaFoldDB" id="A0A1G8HKF1"/>
<dbReference type="PANTHER" id="PTHR43284:SF1">
    <property type="entry name" value="ASPARAGINE SYNTHETASE"/>
    <property type="match status" value="1"/>
</dbReference>
<dbReference type="Pfam" id="PF13522">
    <property type="entry name" value="GATase_6"/>
    <property type="match status" value="1"/>
</dbReference>
<dbReference type="InterPro" id="IPR051786">
    <property type="entry name" value="ASN_synthetase/amidase"/>
</dbReference>
<feature type="domain" description="Glutamine amidotransferase type-2" evidence="5">
    <location>
        <begin position="2"/>
        <end position="145"/>
    </location>
</feature>
<sequence>MCGFLGEMTDFPKTINEQDKLQFYERNNLLYHRGPDEEGYYFDEHVSLGFRRLSIIDLESGSQPASYDSERYWIVFNGEIYNFLYLKSQLADKGYTFSTSSEAEVIAAMFSHWHVNMFSYLPACLLFLFGIKKNKNCMEPEILLV</sequence>
<keyword evidence="3" id="KW-0061">Asparagine biosynthesis</keyword>
<dbReference type="PANTHER" id="PTHR43284">
    <property type="entry name" value="ASPARAGINE SYNTHETASE (GLUTAMINE-HYDROLYZING)"/>
    <property type="match status" value="1"/>
</dbReference>
<proteinExistence type="predicted"/>
<dbReference type="PROSITE" id="PS51278">
    <property type="entry name" value="GATASE_TYPE_2"/>
    <property type="match status" value="1"/>
</dbReference>
<evidence type="ECO:0000313" key="7">
    <source>
        <dbReference type="Proteomes" id="UP000199017"/>
    </source>
</evidence>
<keyword evidence="3" id="KW-0028">Amino-acid biosynthesis</keyword>
<dbReference type="GO" id="GO:0005829">
    <property type="term" value="C:cytosol"/>
    <property type="evidence" value="ECO:0007669"/>
    <property type="project" value="TreeGrafter"/>
</dbReference>
<name>A0A1G8HKF1_9BACI</name>